<comment type="caution">
    <text evidence="2">The sequence shown here is derived from an EMBL/GenBank/DDBJ whole genome shotgun (WGS) entry which is preliminary data.</text>
</comment>
<dbReference type="Proteomes" id="UP001596270">
    <property type="component" value="Unassembled WGS sequence"/>
</dbReference>
<proteinExistence type="predicted"/>
<name>A0ABW1TTT2_9BURK</name>
<accession>A0ABW1TTT2</accession>
<dbReference type="RefSeq" id="WP_371436104.1">
    <property type="nucleotide sequence ID" value="NZ_JBHSRS010000015.1"/>
</dbReference>
<keyword evidence="3" id="KW-1185">Reference proteome</keyword>
<dbReference type="GO" id="GO:0016787">
    <property type="term" value="F:hydrolase activity"/>
    <property type="evidence" value="ECO:0007669"/>
    <property type="project" value="UniProtKB-KW"/>
</dbReference>
<reference evidence="3" key="1">
    <citation type="journal article" date="2019" name="Int. J. Syst. Evol. Microbiol.">
        <title>The Global Catalogue of Microorganisms (GCM) 10K type strain sequencing project: providing services to taxonomists for standard genome sequencing and annotation.</title>
        <authorList>
            <consortium name="The Broad Institute Genomics Platform"/>
            <consortium name="The Broad Institute Genome Sequencing Center for Infectious Disease"/>
            <person name="Wu L."/>
            <person name="Ma J."/>
        </authorList>
    </citation>
    <scope>NUCLEOTIDE SEQUENCE [LARGE SCALE GENOMIC DNA]</scope>
    <source>
        <strain evidence="3">CCUG 39402</strain>
    </source>
</reference>
<evidence type="ECO:0000259" key="1">
    <source>
        <dbReference type="Pfam" id="PF08885"/>
    </source>
</evidence>
<evidence type="ECO:0000313" key="3">
    <source>
        <dbReference type="Proteomes" id="UP001596270"/>
    </source>
</evidence>
<dbReference type="InterPro" id="IPR014982">
    <property type="entry name" value="GSCFA"/>
</dbReference>
<keyword evidence="2" id="KW-0378">Hydrolase</keyword>
<evidence type="ECO:0000313" key="2">
    <source>
        <dbReference type="EMBL" id="MFC6280944.1"/>
    </source>
</evidence>
<dbReference type="Pfam" id="PF08885">
    <property type="entry name" value="GSCFA"/>
    <property type="match status" value="1"/>
</dbReference>
<organism evidence="2 3">
    <name type="scientific">Polaromonas aquatica</name>
    <dbReference type="NCBI Taxonomy" id="332657"/>
    <lineage>
        <taxon>Bacteria</taxon>
        <taxon>Pseudomonadati</taxon>
        <taxon>Pseudomonadota</taxon>
        <taxon>Betaproteobacteria</taxon>
        <taxon>Burkholderiales</taxon>
        <taxon>Comamonadaceae</taxon>
        <taxon>Polaromonas</taxon>
    </lineage>
</organism>
<dbReference type="EMBL" id="JBHSRS010000015">
    <property type="protein sequence ID" value="MFC6280944.1"/>
    <property type="molecule type" value="Genomic_DNA"/>
</dbReference>
<feature type="domain" description="GSCFA" evidence="1">
    <location>
        <begin position="41"/>
        <end position="310"/>
    </location>
</feature>
<sequence>MTINPYHGLGDFHFWRKAMTDPAPGQIDTVRRSALIEPHHKVATLGSCFAQQIARHIMASGLQHYDLEPAPPGMPAELAGAHGYGIFSARYGNVYTVRQALQLFDRAFGTFRPQEAVWAHDGRYVDAFRPAIQPGGWAHPDDVLAGADQHLACVRQLFCSFDWLVFTLGMTEAWRSRLDGAVYPLAPGVSGGSFDATRHEFVNFSAGQVSADLNELVTKIASVNPQGRILLTVSPVPIIATYEKRHVWVASTVTKARLRVAADEAEHAHPQVMYFPSYEVITSPAAGSRYYADDLRQVTEAGIKHVMRLFSRHFMQAGPPAATASNIEQDLKRAQLHSDVVCEEELIAASLENAQPDGKA</sequence>
<protein>
    <submittedName>
        <fullName evidence="2">GSCFA domain-containing protein</fullName>
        <ecNumber evidence="2">3.1.-.-</ecNumber>
    </submittedName>
</protein>
<dbReference type="EC" id="3.1.-.-" evidence="2"/>
<gene>
    <name evidence="2" type="ORF">ACFQND_06835</name>
</gene>